<evidence type="ECO:0000313" key="2">
    <source>
        <dbReference type="EMBL" id="KAI5327568.1"/>
    </source>
</evidence>
<reference evidence="2 3" key="1">
    <citation type="journal article" date="2022" name="G3 (Bethesda)">
        <title>Whole-genome sequence and methylome profiling of the almond [Prunus dulcis (Mill.) D.A. Webb] cultivar 'Nonpareil'.</title>
        <authorList>
            <person name="D'Amico-Willman K.M."/>
            <person name="Ouma W.Z."/>
            <person name="Meulia T."/>
            <person name="Sideli G.M."/>
            <person name="Gradziel T.M."/>
            <person name="Fresnedo-Ramirez J."/>
        </authorList>
    </citation>
    <scope>NUCLEOTIDE SEQUENCE [LARGE SCALE GENOMIC DNA]</scope>
    <source>
        <strain evidence="2">Clone GOH B32 T37-40</strain>
    </source>
</reference>
<proteinExistence type="predicted"/>
<accession>A0AAD4VN98</accession>
<dbReference type="GO" id="GO:0009451">
    <property type="term" value="P:RNA modification"/>
    <property type="evidence" value="ECO:0007669"/>
    <property type="project" value="InterPro"/>
</dbReference>
<name>A0AAD4VN98_PRUDU</name>
<dbReference type="PROSITE" id="PS51257">
    <property type="entry name" value="PROKAR_LIPOPROTEIN"/>
    <property type="match status" value="1"/>
</dbReference>
<evidence type="ECO:0000256" key="1">
    <source>
        <dbReference type="ARBA" id="ARBA00022737"/>
    </source>
</evidence>
<dbReference type="InterPro" id="IPR011990">
    <property type="entry name" value="TPR-like_helical_dom_sf"/>
</dbReference>
<dbReference type="PANTHER" id="PTHR47926:SF423">
    <property type="entry name" value="REPEAT-CONTAINING PROTEIN, PUTATIVE-RELATED"/>
    <property type="match status" value="1"/>
</dbReference>
<dbReference type="GO" id="GO:0003723">
    <property type="term" value="F:RNA binding"/>
    <property type="evidence" value="ECO:0007669"/>
    <property type="project" value="InterPro"/>
</dbReference>
<dbReference type="PANTHER" id="PTHR47926">
    <property type="entry name" value="PENTATRICOPEPTIDE REPEAT-CONTAINING PROTEIN"/>
    <property type="match status" value="1"/>
</dbReference>
<dbReference type="Proteomes" id="UP001054821">
    <property type="component" value="Chromosome 5"/>
</dbReference>
<protein>
    <recommendedName>
        <fullName evidence="4">Pentatricopeptide repeat-containing protein</fullName>
    </recommendedName>
</protein>
<sequence>MILLGFKPDGVAFTAVLTACRHGGLVRDGMELFGKMKMDYGVEPEMDHYHCMVDLLAKCGHVTEAETVISNMPFPPNVITWRSFLEGCKTHGAAMDQAVGHL</sequence>
<evidence type="ECO:0000313" key="3">
    <source>
        <dbReference type="Proteomes" id="UP001054821"/>
    </source>
</evidence>
<gene>
    <name evidence="2" type="ORF">L3X38_026964</name>
</gene>
<dbReference type="EMBL" id="JAJFAZ020000005">
    <property type="protein sequence ID" value="KAI5327568.1"/>
    <property type="molecule type" value="Genomic_DNA"/>
</dbReference>
<keyword evidence="1" id="KW-0677">Repeat</keyword>
<comment type="caution">
    <text evidence="2">The sequence shown here is derived from an EMBL/GenBank/DDBJ whole genome shotgun (WGS) entry which is preliminary data.</text>
</comment>
<organism evidence="2 3">
    <name type="scientific">Prunus dulcis</name>
    <name type="common">Almond</name>
    <name type="synonym">Amygdalus dulcis</name>
    <dbReference type="NCBI Taxonomy" id="3755"/>
    <lineage>
        <taxon>Eukaryota</taxon>
        <taxon>Viridiplantae</taxon>
        <taxon>Streptophyta</taxon>
        <taxon>Embryophyta</taxon>
        <taxon>Tracheophyta</taxon>
        <taxon>Spermatophyta</taxon>
        <taxon>Magnoliopsida</taxon>
        <taxon>eudicotyledons</taxon>
        <taxon>Gunneridae</taxon>
        <taxon>Pentapetalae</taxon>
        <taxon>rosids</taxon>
        <taxon>fabids</taxon>
        <taxon>Rosales</taxon>
        <taxon>Rosaceae</taxon>
        <taxon>Amygdaloideae</taxon>
        <taxon>Amygdaleae</taxon>
        <taxon>Prunus</taxon>
    </lineage>
</organism>
<dbReference type="Gene3D" id="1.25.40.10">
    <property type="entry name" value="Tetratricopeptide repeat domain"/>
    <property type="match status" value="1"/>
</dbReference>
<dbReference type="NCBIfam" id="TIGR00756">
    <property type="entry name" value="PPR"/>
    <property type="match status" value="1"/>
</dbReference>
<dbReference type="InterPro" id="IPR046960">
    <property type="entry name" value="PPR_At4g14850-like_plant"/>
</dbReference>
<evidence type="ECO:0008006" key="4">
    <source>
        <dbReference type="Google" id="ProtNLM"/>
    </source>
</evidence>
<keyword evidence="3" id="KW-1185">Reference proteome</keyword>
<dbReference type="AlphaFoldDB" id="A0AAD4VN98"/>
<dbReference type="Pfam" id="PF13812">
    <property type="entry name" value="PPR_3"/>
    <property type="match status" value="1"/>
</dbReference>
<dbReference type="InterPro" id="IPR002885">
    <property type="entry name" value="PPR_rpt"/>
</dbReference>